<accession>A0ABQ5LX81</accession>
<gene>
    <name evidence="3" type="ORF">STA1M1_34420</name>
</gene>
<dbReference type="InterPro" id="IPR001646">
    <property type="entry name" value="5peptide_repeat"/>
</dbReference>
<dbReference type="Gene3D" id="2.160.20.80">
    <property type="entry name" value="E3 ubiquitin-protein ligase SopA"/>
    <property type="match status" value="1"/>
</dbReference>
<protein>
    <recommendedName>
        <fullName evidence="5">Pentapeptide repeat-containing protein</fullName>
    </recommendedName>
</protein>
<reference evidence="3" key="1">
    <citation type="journal article" date="2023" name="Int. J. Syst. Evol. Microbiol.">
        <title>Sinisalibacter aestuarii sp. nov., isolated from estuarine sediment of the Arakawa River.</title>
        <authorList>
            <person name="Arafat S.T."/>
            <person name="Hirano S."/>
            <person name="Sato A."/>
            <person name="Takeuchi K."/>
            <person name="Yasuda T."/>
            <person name="Terahara T."/>
            <person name="Hamada M."/>
            <person name="Kobayashi T."/>
        </authorList>
    </citation>
    <scope>NUCLEOTIDE SEQUENCE</scope>
    <source>
        <strain evidence="3">B-399</strain>
    </source>
</reference>
<dbReference type="RefSeq" id="WP_281843596.1">
    <property type="nucleotide sequence ID" value="NZ_BROH01000013.1"/>
</dbReference>
<keyword evidence="2" id="KW-0732">Signal</keyword>
<keyword evidence="1" id="KW-0677">Repeat</keyword>
<evidence type="ECO:0000313" key="3">
    <source>
        <dbReference type="EMBL" id="GKY89573.1"/>
    </source>
</evidence>
<proteinExistence type="predicted"/>
<keyword evidence="4" id="KW-1185">Reference proteome</keyword>
<dbReference type="Proteomes" id="UP001144205">
    <property type="component" value="Unassembled WGS sequence"/>
</dbReference>
<evidence type="ECO:0000256" key="1">
    <source>
        <dbReference type="ARBA" id="ARBA00022737"/>
    </source>
</evidence>
<dbReference type="PANTHER" id="PTHR47485:SF1">
    <property type="entry name" value="THYLAKOID LUMENAL 17.4 KDA PROTEIN, CHLOROPLASTIC"/>
    <property type="match status" value="1"/>
</dbReference>
<evidence type="ECO:0000313" key="4">
    <source>
        <dbReference type="Proteomes" id="UP001144205"/>
    </source>
</evidence>
<feature type="signal peptide" evidence="2">
    <location>
        <begin position="1"/>
        <end position="19"/>
    </location>
</feature>
<evidence type="ECO:0008006" key="5">
    <source>
        <dbReference type="Google" id="ProtNLM"/>
    </source>
</evidence>
<dbReference type="SUPFAM" id="SSF141571">
    <property type="entry name" value="Pentapeptide repeat-like"/>
    <property type="match status" value="1"/>
</dbReference>
<dbReference type="PANTHER" id="PTHR47485">
    <property type="entry name" value="THYLAKOID LUMENAL 17.4 KDA PROTEIN, CHLOROPLASTIC"/>
    <property type="match status" value="1"/>
</dbReference>
<feature type="chain" id="PRO_5047086839" description="Pentapeptide repeat-containing protein" evidence="2">
    <location>
        <begin position="20"/>
        <end position="135"/>
    </location>
</feature>
<evidence type="ECO:0000256" key="2">
    <source>
        <dbReference type="SAM" id="SignalP"/>
    </source>
</evidence>
<sequence length="135" mass="14167">MKRAMAILTLALVPTGSHAWDEAALDRLRETKTCESCDLSGADLRWANVYEAELAGADNLVNAVLNGADLSGANLYGANLQGTALRGANLQGAEMSWANLRSADLNGADVTDAKFTGAIFCKTTMPDGSVNDDNC</sequence>
<organism evidence="3 4">
    <name type="scientific">Sinisalibacter aestuarii</name>
    <dbReference type="NCBI Taxonomy" id="2949426"/>
    <lineage>
        <taxon>Bacteria</taxon>
        <taxon>Pseudomonadati</taxon>
        <taxon>Pseudomonadota</taxon>
        <taxon>Alphaproteobacteria</taxon>
        <taxon>Rhodobacterales</taxon>
        <taxon>Roseobacteraceae</taxon>
        <taxon>Sinisalibacter</taxon>
    </lineage>
</organism>
<dbReference type="Pfam" id="PF00805">
    <property type="entry name" value="Pentapeptide"/>
    <property type="match status" value="2"/>
</dbReference>
<dbReference type="EMBL" id="BROH01000013">
    <property type="protein sequence ID" value="GKY89573.1"/>
    <property type="molecule type" value="Genomic_DNA"/>
</dbReference>
<comment type="caution">
    <text evidence="3">The sequence shown here is derived from an EMBL/GenBank/DDBJ whole genome shotgun (WGS) entry which is preliminary data.</text>
</comment>
<name>A0ABQ5LX81_9RHOB</name>